<feature type="transmembrane region" description="Helical" evidence="7">
    <location>
        <begin position="48"/>
        <end position="68"/>
    </location>
</feature>
<evidence type="ECO:0000256" key="3">
    <source>
        <dbReference type="ARBA" id="ARBA00022989"/>
    </source>
</evidence>
<dbReference type="AlphaFoldDB" id="A0A7D7LFW7"/>
<dbReference type="InterPro" id="IPR051689">
    <property type="entry name" value="Sterol_desaturase/TMEM195"/>
</dbReference>
<dbReference type="GO" id="GO:0050479">
    <property type="term" value="F:glyceryl-ether monooxygenase activity"/>
    <property type="evidence" value="ECO:0007669"/>
    <property type="project" value="TreeGrafter"/>
</dbReference>
<accession>A0A7D7LFW7</accession>
<keyword evidence="10" id="KW-1185">Reference proteome</keyword>
<evidence type="ECO:0000256" key="5">
    <source>
        <dbReference type="ARBA" id="ARBA00023098"/>
    </source>
</evidence>
<sequence>MEWIDPVFGFLRYVLKAFLIYGLFILIERLRPVEPNQPFRDIVFNLKWYVVYTLFAFLLNVIGIGALVEITRHWLGGPYLTLPEPRNWIETFLGIVFYFLIVDFFYYWLHRFQHTSSFLWEQHKFHHSEVSLNVTSTRRVHWLEEPLILAFIVIPMSLLFHIEPIAVGLLAFIEIIWLQYIHLNLRLQLGIFTPIIVGPQHHRIHHSFQPEHIDKNFAVFFPIWDILFGSYHRARKGEFPATGLTTGENYNNLWDANILPFREWFGQRYLGSLKNKLVHKKLLR</sequence>
<proteinExistence type="predicted"/>
<feature type="transmembrane region" description="Helical" evidence="7">
    <location>
        <begin position="6"/>
        <end position="27"/>
    </location>
</feature>
<evidence type="ECO:0000313" key="10">
    <source>
        <dbReference type="Proteomes" id="UP000514713"/>
    </source>
</evidence>
<dbReference type="Pfam" id="PF04116">
    <property type="entry name" value="FA_hydroxylase"/>
    <property type="match status" value="1"/>
</dbReference>
<protein>
    <submittedName>
        <fullName evidence="9">Sterol desaturase family protein</fullName>
    </submittedName>
</protein>
<evidence type="ECO:0000256" key="4">
    <source>
        <dbReference type="ARBA" id="ARBA00023002"/>
    </source>
</evidence>
<feature type="transmembrane region" description="Helical" evidence="7">
    <location>
        <begin position="88"/>
        <end position="109"/>
    </location>
</feature>
<dbReference type="GO" id="GO:0012505">
    <property type="term" value="C:endomembrane system"/>
    <property type="evidence" value="ECO:0007669"/>
    <property type="project" value="UniProtKB-SubCell"/>
</dbReference>
<reference evidence="10" key="1">
    <citation type="submission" date="2020-06" db="EMBL/GenBank/DDBJ databases">
        <title>Nostoc edaphicum CCNP1411 genome.</title>
        <authorList>
            <person name="Fidor A."/>
            <person name="Grabski M."/>
            <person name="Gawor J."/>
            <person name="Gromadka R."/>
            <person name="Wegrzyn G."/>
            <person name="Mazur-Marzec H."/>
        </authorList>
    </citation>
    <scope>NUCLEOTIDE SEQUENCE [LARGE SCALE GENOMIC DNA]</scope>
    <source>
        <strain evidence="10">CCNP1411</strain>
    </source>
</reference>
<evidence type="ECO:0000256" key="6">
    <source>
        <dbReference type="ARBA" id="ARBA00023136"/>
    </source>
</evidence>
<dbReference type="RefSeq" id="WP_181929709.1">
    <property type="nucleotide sequence ID" value="NZ_CP054698.1"/>
</dbReference>
<evidence type="ECO:0000256" key="2">
    <source>
        <dbReference type="ARBA" id="ARBA00022692"/>
    </source>
</evidence>
<keyword evidence="6 7" id="KW-0472">Membrane</keyword>
<gene>
    <name evidence="9" type="ORF">HUN01_33100</name>
</gene>
<feature type="domain" description="Fatty acid hydroxylase" evidence="8">
    <location>
        <begin position="96"/>
        <end position="230"/>
    </location>
</feature>
<keyword evidence="3 7" id="KW-1133">Transmembrane helix</keyword>
<comment type="subcellular location">
    <subcellularLocation>
        <location evidence="1">Endomembrane system</location>
        <topology evidence="1">Multi-pass membrane protein</topology>
    </subcellularLocation>
</comment>
<dbReference type="InterPro" id="IPR006694">
    <property type="entry name" value="Fatty_acid_hydroxylase"/>
</dbReference>
<dbReference type="EMBL" id="CP054698">
    <property type="protein sequence ID" value="QMS92198.1"/>
    <property type="molecule type" value="Genomic_DNA"/>
</dbReference>
<dbReference type="GO" id="GO:0008610">
    <property type="term" value="P:lipid biosynthetic process"/>
    <property type="evidence" value="ECO:0007669"/>
    <property type="project" value="InterPro"/>
</dbReference>
<dbReference type="GO" id="GO:0005506">
    <property type="term" value="F:iron ion binding"/>
    <property type="evidence" value="ECO:0007669"/>
    <property type="project" value="InterPro"/>
</dbReference>
<evidence type="ECO:0000313" key="9">
    <source>
        <dbReference type="EMBL" id="QMS92198.1"/>
    </source>
</evidence>
<dbReference type="GO" id="GO:0006643">
    <property type="term" value="P:membrane lipid metabolic process"/>
    <property type="evidence" value="ECO:0007669"/>
    <property type="project" value="TreeGrafter"/>
</dbReference>
<dbReference type="GO" id="GO:0016020">
    <property type="term" value="C:membrane"/>
    <property type="evidence" value="ECO:0007669"/>
    <property type="project" value="GOC"/>
</dbReference>
<dbReference type="KEGG" id="ned:HUN01_33100"/>
<evidence type="ECO:0000256" key="1">
    <source>
        <dbReference type="ARBA" id="ARBA00004127"/>
    </source>
</evidence>
<name>A0A7D7LFW7_9NOSO</name>
<keyword evidence="5" id="KW-0443">Lipid metabolism</keyword>
<dbReference type="PANTHER" id="PTHR21624:SF1">
    <property type="entry name" value="ALKYLGLYCEROL MONOOXYGENASE"/>
    <property type="match status" value="1"/>
</dbReference>
<keyword evidence="4" id="KW-0560">Oxidoreductase</keyword>
<evidence type="ECO:0000256" key="7">
    <source>
        <dbReference type="SAM" id="Phobius"/>
    </source>
</evidence>
<dbReference type="Proteomes" id="UP000514713">
    <property type="component" value="Chromosome"/>
</dbReference>
<organism evidence="9 10">
    <name type="scientific">Nostoc edaphicum CCNP1411</name>
    <dbReference type="NCBI Taxonomy" id="1472755"/>
    <lineage>
        <taxon>Bacteria</taxon>
        <taxon>Bacillati</taxon>
        <taxon>Cyanobacteriota</taxon>
        <taxon>Cyanophyceae</taxon>
        <taxon>Nostocales</taxon>
        <taxon>Nostocaceae</taxon>
        <taxon>Nostoc</taxon>
    </lineage>
</organism>
<keyword evidence="2 7" id="KW-0812">Transmembrane</keyword>
<evidence type="ECO:0000259" key="8">
    <source>
        <dbReference type="Pfam" id="PF04116"/>
    </source>
</evidence>
<feature type="transmembrane region" description="Helical" evidence="7">
    <location>
        <begin position="147"/>
        <end position="178"/>
    </location>
</feature>
<dbReference type="PANTHER" id="PTHR21624">
    <property type="entry name" value="STEROL DESATURASE-RELATED PROTEIN"/>
    <property type="match status" value="1"/>
</dbReference>